<organism evidence="2 3">
    <name type="scientific">Gossypium tomentosum</name>
    <name type="common">Hawaiian cotton</name>
    <name type="synonym">Gossypium sandvicense</name>
    <dbReference type="NCBI Taxonomy" id="34277"/>
    <lineage>
        <taxon>Eukaryota</taxon>
        <taxon>Viridiplantae</taxon>
        <taxon>Streptophyta</taxon>
        <taxon>Embryophyta</taxon>
        <taxon>Tracheophyta</taxon>
        <taxon>Spermatophyta</taxon>
        <taxon>Magnoliopsida</taxon>
        <taxon>eudicotyledons</taxon>
        <taxon>Gunneridae</taxon>
        <taxon>Pentapetalae</taxon>
        <taxon>rosids</taxon>
        <taxon>malvids</taxon>
        <taxon>Malvales</taxon>
        <taxon>Malvaceae</taxon>
        <taxon>Malvoideae</taxon>
        <taxon>Gossypium</taxon>
    </lineage>
</organism>
<keyword evidence="3" id="KW-1185">Reference proteome</keyword>
<evidence type="ECO:0000256" key="1">
    <source>
        <dbReference type="SAM" id="SignalP"/>
    </source>
</evidence>
<feature type="signal peptide" evidence="1">
    <location>
        <begin position="1"/>
        <end position="17"/>
    </location>
</feature>
<proteinExistence type="predicted"/>
<dbReference type="Proteomes" id="UP000322667">
    <property type="component" value="Chromosome D13"/>
</dbReference>
<name>A0A5D2HT23_GOSTO</name>
<accession>A0A5D2HT23</accession>
<gene>
    <name evidence="2" type="ORF">ES332_D13G051900v1</name>
</gene>
<sequence>MPLFCIVPILSCMLCDSVVWVGKIDDCVVLPVYSQIWELWRIIRKYWSSGSIAATLEYYSEF</sequence>
<evidence type="ECO:0000313" key="2">
    <source>
        <dbReference type="EMBL" id="TYH33331.1"/>
    </source>
</evidence>
<keyword evidence="1" id="KW-0732">Signal</keyword>
<evidence type="ECO:0000313" key="3">
    <source>
        <dbReference type="Proteomes" id="UP000322667"/>
    </source>
</evidence>
<protein>
    <submittedName>
        <fullName evidence="2">Uncharacterized protein</fullName>
    </submittedName>
</protein>
<dbReference type="AlphaFoldDB" id="A0A5D2HT23"/>
<reference evidence="2 3" key="1">
    <citation type="submission" date="2019-07" db="EMBL/GenBank/DDBJ databases">
        <title>WGS assembly of Gossypium tomentosum.</title>
        <authorList>
            <person name="Chen Z.J."/>
            <person name="Sreedasyam A."/>
            <person name="Ando A."/>
            <person name="Song Q."/>
            <person name="De L."/>
            <person name="Hulse-Kemp A."/>
            <person name="Ding M."/>
            <person name="Ye W."/>
            <person name="Kirkbride R."/>
            <person name="Jenkins J."/>
            <person name="Plott C."/>
            <person name="Lovell J."/>
            <person name="Lin Y.-M."/>
            <person name="Vaughn R."/>
            <person name="Liu B."/>
            <person name="Li W."/>
            <person name="Simpson S."/>
            <person name="Scheffler B."/>
            <person name="Saski C."/>
            <person name="Grover C."/>
            <person name="Hu G."/>
            <person name="Conover J."/>
            <person name="Carlson J."/>
            <person name="Shu S."/>
            <person name="Boston L."/>
            <person name="Williams M."/>
            <person name="Peterson D."/>
            <person name="Mcgee K."/>
            <person name="Jones D."/>
            <person name="Wendel J."/>
            <person name="Stelly D."/>
            <person name="Grimwood J."/>
            <person name="Schmutz J."/>
        </authorList>
    </citation>
    <scope>NUCLEOTIDE SEQUENCE [LARGE SCALE GENOMIC DNA]</scope>
    <source>
        <strain evidence="2">7179.01</strain>
    </source>
</reference>
<feature type="chain" id="PRO_5022778136" evidence="1">
    <location>
        <begin position="18"/>
        <end position="62"/>
    </location>
</feature>
<dbReference type="EMBL" id="CM017635">
    <property type="protein sequence ID" value="TYH33331.1"/>
    <property type="molecule type" value="Genomic_DNA"/>
</dbReference>